<dbReference type="EMBL" id="BMAW01100299">
    <property type="protein sequence ID" value="GFS94200.1"/>
    <property type="molecule type" value="Genomic_DNA"/>
</dbReference>
<sequence length="285" mass="32241">MVNLARTGFASCQNPRRKEFQNEYLKQSGESSTASASGKRDCIFCDKSPPSERCFLAKKMPLTAKQKLLLEKGACFSCLKIAGHIKVVIHALFGGDETEPKSHKVFAIEVSSLNRVFSCGFEAFSEKKICGFIPRIESDEILNELKRKKIVFADFFREKTEINLLIGAYVIGKLLTANTVVFECGLTAVETKLEWTMFGKGSRRIDNILPSLSMHSMSLPANKRLELEVLEISSENEKQKNDFNLKDFNHKIKILLDGRYEVELPWKLYSSNLPSNKCLGRKNDK</sequence>
<keyword evidence="2" id="KW-1185">Reference proteome</keyword>
<protein>
    <submittedName>
        <fullName evidence="1">DUF1758 domain-containing protein</fullName>
    </submittedName>
</protein>
<gene>
    <name evidence="1" type="primary">AVEN_163323_1</name>
    <name evidence="1" type="ORF">NPIL_661071</name>
</gene>
<accession>A0A8X6TAL2</accession>
<evidence type="ECO:0000313" key="1">
    <source>
        <dbReference type="EMBL" id="GFS94200.1"/>
    </source>
</evidence>
<organism evidence="1 2">
    <name type="scientific">Nephila pilipes</name>
    <name type="common">Giant wood spider</name>
    <name type="synonym">Nephila maculata</name>
    <dbReference type="NCBI Taxonomy" id="299642"/>
    <lineage>
        <taxon>Eukaryota</taxon>
        <taxon>Metazoa</taxon>
        <taxon>Ecdysozoa</taxon>
        <taxon>Arthropoda</taxon>
        <taxon>Chelicerata</taxon>
        <taxon>Arachnida</taxon>
        <taxon>Araneae</taxon>
        <taxon>Araneomorphae</taxon>
        <taxon>Entelegynae</taxon>
        <taxon>Araneoidea</taxon>
        <taxon>Nephilidae</taxon>
        <taxon>Nephila</taxon>
    </lineage>
</organism>
<dbReference type="Proteomes" id="UP000887013">
    <property type="component" value="Unassembled WGS sequence"/>
</dbReference>
<dbReference type="OrthoDB" id="6434384at2759"/>
<reference evidence="1" key="1">
    <citation type="submission" date="2020-08" db="EMBL/GenBank/DDBJ databases">
        <title>Multicomponent nature underlies the extraordinary mechanical properties of spider dragline silk.</title>
        <authorList>
            <person name="Kono N."/>
            <person name="Nakamura H."/>
            <person name="Mori M."/>
            <person name="Yoshida Y."/>
            <person name="Ohtoshi R."/>
            <person name="Malay A.D."/>
            <person name="Moran D.A.P."/>
            <person name="Tomita M."/>
            <person name="Numata K."/>
            <person name="Arakawa K."/>
        </authorList>
    </citation>
    <scope>NUCLEOTIDE SEQUENCE</scope>
</reference>
<evidence type="ECO:0000313" key="2">
    <source>
        <dbReference type="Proteomes" id="UP000887013"/>
    </source>
</evidence>
<comment type="caution">
    <text evidence="1">The sequence shown here is derived from an EMBL/GenBank/DDBJ whole genome shotgun (WGS) entry which is preliminary data.</text>
</comment>
<dbReference type="AlphaFoldDB" id="A0A8X6TAL2"/>
<proteinExistence type="predicted"/>
<name>A0A8X6TAL2_NEPPI</name>